<keyword evidence="1" id="KW-0732">Signal</keyword>
<keyword evidence="4" id="KW-1185">Reference proteome</keyword>
<accession>A0ABP8Q1G6</accession>
<comment type="caution">
    <text evidence="3">The sequence shown here is derived from an EMBL/GenBank/DDBJ whole genome shotgun (WGS) entry which is preliminary data.</text>
</comment>
<name>A0ABP8Q1G6_9BACT</name>
<feature type="domain" description="AB hydrolase-1" evidence="2">
    <location>
        <begin position="56"/>
        <end position="154"/>
    </location>
</feature>
<dbReference type="InterPro" id="IPR029058">
    <property type="entry name" value="AB_hydrolase_fold"/>
</dbReference>
<dbReference type="RefSeq" id="WP_208132478.1">
    <property type="nucleotide sequence ID" value="NZ_BAABGQ010000004.1"/>
</dbReference>
<dbReference type="PANTHER" id="PTHR43689">
    <property type="entry name" value="HYDROLASE"/>
    <property type="match status" value="1"/>
</dbReference>
<evidence type="ECO:0000259" key="2">
    <source>
        <dbReference type="Pfam" id="PF00561"/>
    </source>
</evidence>
<proteinExistence type="predicted"/>
<reference evidence="4" key="1">
    <citation type="journal article" date="2019" name="Int. J. Syst. Evol. Microbiol.">
        <title>The Global Catalogue of Microorganisms (GCM) 10K type strain sequencing project: providing services to taxonomists for standard genome sequencing and annotation.</title>
        <authorList>
            <consortium name="The Broad Institute Genomics Platform"/>
            <consortium name="The Broad Institute Genome Sequencing Center for Infectious Disease"/>
            <person name="Wu L."/>
            <person name="Ma J."/>
        </authorList>
    </citation>
    <scope>NUCLEOTIDE SEQUENCE [LARGE SCALE GENOMIC DNA]</scope>
    <source>
        <strain evidence="4">JCM 17841</strain>
    </source>
</reference>
<evidence type="ECO:0000256" key="1">
    <source>
        <dbReference type="SAM" id="SignalP"/>
    </source>
</evidence>
<organism evidence="3 4">
    <name type="scientific">Hymenobacter ginsengisoli</name>
    <dbReference type="NCBI Taxonomy" id="1051626"/>
    <lineage>
        <taxon>Bacteria</taxon>
        <taxon>Pseudomonadati</taxon>
        <taxon>Bacteroidota</taxon>
        <taxon>Cytophagia</taxon>
        <taxon>Cytophagales</taxon>
        <taxon>Hymenobacteraceae</taxon>
        <taxon>Hymenobacter</taxon>
    </lineage>
</organism>
<sequence length="284" mass="30337">MELSSLLRWLGCWLLLGAPAGFSSAQTLPAAPPTDAFFTSFDGAKIHYVAQGQGATVLLLHGFTNTLAMWTATPLYRELLAQGFRVVALDLRGNGQSAKPTSLAGYEHDAEARDVQALATALGLRHYQVVGYSRGSIIAARVLVLDPRVTAAVLGGMGEGFTNPNWPRRLAFYKALKGDTTSQELAGFLAYVRQRGFDRQILAWQQQAQPSTSAAALAKVAVPVLVISGLDDHDNGSAEALARLLPAATVQRVPGVHNTTAQTPAFAHEVSTFLRQHAPPAAQR</sequence>
<evidence type="ECO:0000313" key="3">
    <source>
        <dbReference type="EMBL" id="GAA4495433.1"/>
    </source>
</evidence>
<dbReference type="Pfam" id="PF00561">
    <property type="entry name" value="Abhydrolase_1"/>
    <property type="match status" value="1"/>
</dbReference>
<dbReference type="PANTHER" id="PTHR43689:SF8">
    <property type="entry name" value="ALPHA_BETA-HYDROLASES SUPERFAMILY PROTEIN"/>
    <property type="match status" value="1"/>
</dbReference>
<dbReference type="InterPro" id="IPR000073">
    <property type="entry name" value="AB_hydrolase_1"/>
</dbReference>
<feature type="chain" id="PRO_5047399224" description="AB hydrolase-1 domain-containing protein" evidence="1">
    <location>
        <begin position="26"/>
        <end position="284"/>
    </location>
</feature>
<feature type="signal peptide" evidence="1">
    <location>
        <begin position="1"/>
        <end position="25"/>
    </location>
</feature>
<evidence type="ECO:0000313" key="4">
    <source>
        <dbReference type="Proteomes" id="UP001501243"/>
    </source>
</evidence>
<protein>
    <recommendedName>
        <fullName evidence="2">AB hydrolase-1 domain-containing protein</fullName>
    </recommendedName>
</protein>
<dbReference type="Gene3D" id="3.40.50.1820">
    <property type="entry name" value="alpha/beta hydrolase"/>
    <property type="match status" value="1"/>
</dbReference>
<gene>
    <name evidence="3" type="ORF">GCM10023172_07150</name>
</gene>
<dbReference type="SUPFAM" id="SSF53474">
    <property type="entry name" value="alpha/beta-Hydrolases"/>
    <property type="match status" value="1"/>
</dbReference>
<dbReference type="Proteomes" id="UP001501243">
    <property type="component" value="Unassembled WGS sequence"/>
</dbReference>
<dbReference type="EMBL" id="BAABGQ010000004">
    <property type="protein sequence ID" value="GAA4495433.1"/>
    <property type="molecule type" value="Genomic_DNA"/>
</dbReference>